<dbReference type="InterPro" id="IPR018927">
    <property type="entry name" value="Pilus_synth_Q_C"/>
</dbReference>
<keyword evidence="4" id="KW-1185">Reference proteome</keyword>
<accession>J1YBH5</accession>
<comment type="caution">
    <text evidence="3">The sequence shown here is derived from an EMBL/GenBank/DDBJ whole genome shotgun (WGS) entry which is preliminary data.</text>
</comment>
<keyword evidence="1" id="KW-0472">Membrane</keyword>
<dbReference type="AlphaFoldDB" id="J1YBH5"/>
<sequence>MKVFVNVILLLLGIVLIYFLVIKPDVLINPEKTNTAAEGFSRFYANFRNSIMQGSSKSEYIITLQDSSKDLIPQLRRRELQVTAADPAWRGANTRRRFQAGETVKQALGQYAQQENLVLFWTLPRDYVIKQFFETNGTLLDTVQELAFTISPDFKQRVTGWYCPRARALVMTDLEHEYLRQSCIATAPSLPARR</sequence>
<evidence type="ECO:0000256" key="1">
    <source>
        <dbReference type="SAM" id="Phobius"/>
    </source>
</evidence>
<keyword evidence="1" id="KW-1133">Transmembrane helix</keyword>
<reference evidence="3 4" key="1">
    <citation type="journal article" date="2012" name="J. Bacteriol.">
        <title>Genome Sequence of Pectin-Degrading Alishewanella aestuarii Strain B11T, Isolated from Tidal Flat Sediment.</title>
        <authorList>
            <person name="Jung J."/>
            <person name="Choi S."/>
            <person name="Chun J."/>
            <person name="Park W."/>
        </authorList>
    </citation>
    <scope>NUCLEOTIDE SEQUENCE [LARGE SCALE GENOMIC DNA]</scope>
    <source>
        <strain evidence="3 4">B11</strain>
    </source>
</reference>
<protein>
    <recommendedName>
        <fullName evidence="2">Toxin co-regulated pilus biosynthesis protein Q C-terminal domain-containing protein</fullName>
    </recommendedName>
</protein>
<dbReference type="Pfam" id="PF10671">
    <property type="entry name" value="TcpQ"/>
    <property type="match status" value="1"/>
</dbReference>
<name>J1YBH5_9ALTE</name>
<feature type="domain" description="Toxin co-regulated pilus biosynthesis protein Q C-terminal" evidence="2">
    <location>
        <begin position="98"/>
        <end position="173"/>
    </location>
</feature>
<dbReference type="RefSeq" id="WP_008609186.1">
    <property type="nucleotide sequence ID" value="NZ_ALAB01000027.1"/>
</dbReference>
<organism evidence="3 4">
    <name type="scientific">Alishewanella aestuarii B11</name>
    <dbReference type="NCBI Taxonomy" id="1197174"/>
    <lineage>
        <taxon>Bacteria</taxon>
        <taxon>Pseudomonadati</taxon>
        <taxon>Pseudomonadota</taxon>
        <taxon>Gammaproteobacteria</taxon>
        <taxon>Alteromonadales</taxon>
        <taxon>Alteromonadaceae</taxon>
        <taxon>Alishewanella</taxon>
    </lineage>
</organism>
<keyword evidence="1" id="KW-0812">Transmembrane</keyword>
<evidence type="ECO:0000313" key="3">
    <source>
        <dbReference type="EMBL" id="EJI85200.1"/>
    </source>
</evidence>
<evidence type="ECO:0000313" key="4">
    <source>
        <dbReference type="Proteomes" id="UP000012043"/>
    </source>
</evidence>
<gene>
    <name evidence="3" type="ORF">AEST_23020</name>
</gene>
<dbReference type="PATRIC" id="fig|1197174.4.peg.2254"/>
<proteinExistence type="predicted"/>
<dbReference type="Proteomes" id="UP000012043">
    <property type="component" value="Unassembled WGS sequence"/>
</dbReference>
<dbReference type="EMBL" id="ALAB01000027">
    <property type="protein sequence ID" value="EJI85200.1"/>
    <property type="molecule type" value="Genomic_DNA"/>
</dbReference>
<feature type="transmembrane region" description="Helical" evidence="1">
    <location>
        <begin position="6"/>
        <end position="22"/>
    </location>
</feature>
<evidence type="ECO:0000259" key="2">
    <source>
        <dbReference type="Pfam" id="PF10671"/>
    </source>
</evidence>